<name>A0A8S9FJH5_BRACR</name>
<proteinExistence type="predicted"/>
<dbReference type="Pfam" id="PF01936">
    <property type="entry name" value="NYN"/>
    <property type="match status" value="1"/>
</dbReference>
<dbReference type="InterPro" id="IPR021139">
    <property type="entry name" value="NYN"/>
</dbReference>
<protein>
    <recommendedName>
        <fullName evidence="2">NYN domain-containing protein</fullName>
    </recommendedName>
</protein>
<dbReference type="PANTHER" id="PTHR14379">
    <property type="entry name" value="LIMKAIN B LKAP"/>
    <property type="match status" value="1"/>
</dbReference>
<keyword evidence="1" id="KW-0812">Transmembrane</keyword>
<reference evidence="3" key="1">
    <citation type="submission" date="2019-12" db="EMBL/GenBank/DDBJ databases">
        <title>Genome sequencing and annotation of Brassica cretica.</title>
        <authorList>
            <person name="Studholme D.J."/>
            <person name="Sarris P.F."/>
        </authorList>
    </citation>
    <scope>NUCLEOTIDE SEQUENCE</scope>
    <source>
        <strain evidence="3">PFS-102/07</strain>
        <tissue evidence="3">Leaf</tissue>
    </source>
</reference>
<dbReference type="EMBL" id="QGKY02002305">
    <property type="protein sequence ID" value="KAF2532497.1"/>
    <property type="molecule type" value="Genomic_DNA"/>
</dbReference>
<feature type="transmembrane region" description="Helical" evidence="1">
    <location>
        <begin position="87"/>
        <end position="110"/>
    </location>
</feature>
<evidence type="ECO:0000259" key="2">
    <source>
        <dbReference type="Pfam" id="PF01936"/>
    </source>
</evidence>
<evidence type="ECO:0000313" key="3">
    <source>
        <dbReference type="EMBL" id="KAF2532497.1"/>
    </source>
</evidence>
<dbReference type="GO" id="GO:0005777">
    <property type="term" value="C:peroxisome"/>
    <property type="evidence" value="ECO:0007669"/>
    <property type="project" value="InterPro"/>
</dbReference>
<keyword evidence="1" id="KW-1133">Transmembrane helix</keyword>
<dbReference type="AlphaFoldDB" id="A0A8S9FJH5"/>
<organism evidence="3">
    <name type="scientific">Brassica cretica</name>
    <name type="common">Mustard</name>
    <dbReference type="NCBI Taxonomy" id="69181"/>
    <lineage>
        <taxon>Eukaryota</taxon>
        <taxon>Viridiplantae</taxon>
        <taxon>Streptophyta</taxon>
        <taxon>Embryophyta</taxon>
        <taxon>Tracheophyta</taxon>
        <taxon>Spermatophyta</taxon>
        <taxon>Magnoliopsida</taxon>
        <taxon>eudicotyledons</taxon>
        <taxon>Gunneridae</taxon>
        <taxon>Pentapetalae</taxon>
        <taxon>rosids</taxon>
        <taxon>malvids</taxon>
        <taxon>Brassicales</taxon>
        <taxon>Brassicaceae</taxon>
        <taxon>Brassiceae</taxon>
        <taxon>Brassica</taxon>
    </lineage>
</organism>
<dbReference type="GO" id="GO:0004540">
    <property type="term" value="F:RNA nuclease activity"/>
    <property type="evidence" value="ECO:0007669"/>
    <property type="project" value="InterPro"/>
</dbReference>
<sequence length="166" mass="18315">MYSFLFVVVVGNCVCVFFYVPNLSVARIGIFWDVDQFKIDGQSDAHSAAQNIRKTLSAAGHLGKVEIMAYGVADGHDFKDGAKFTSFPAYGVVDVLFSIIYIHILVGSGADTERHTKMLQDILVWSSNSPNPSNLFLIMGDSTVDFTPDIESLVSSKHYKIHHVKP</sequence>
<feature type="domain" description="NYN" evidence="2">
    <location>
        <begin position="27"/>
        <end position="161"/>
    </location>
</feature>
<dbReference type="InterPro" id="IPR024768">
    <property type="entry name" value="Marf1"/>
</dbReference>
<gene>
    <name evidence="3" type="ORF">F2Q70_00032111</name>
</gene>
<evidence type="ECO:0000256" key="1">
    <source>
        <dbReference type="SAM" id="Phobius"/>
    </source>
</evidence>
<accession>A0A8S9FJH5</accession>
<dbReference type="PANTHER" id="PTHR14379:SF57">
    <property type="entry name" value="NYN DOMAIN-CONTAINING PROTEIN"/>
    <property type="match status" value="1"/>
</dbReference>
<keyword evidence="1" id="KW-0472">Membrane</keyword>
<dbReference type="GO" id="GO:0010468">
    <property type="term" value="P:regulation of gene expression"/>
    <property type="evidence" value="ECO:0007669"/>
    <property type="project" value="InterPro"/>
</dbReference>
<comment type="caution">
    <text evidence="3">The sequence shown here is derived from an EMBL/GenBank/DDBJ whole genome shotgun (WGS) entry which is preliminary data.</text>
</comment>